<gene>
    <name evidence="1" type="ORF">M9H77_07346</name>
</gene>
<accession>A0ACC0BUQ4</accession>
<protein>
    <submittedName>
        <fullName evidence="1">Uncharacterized protein</fullName>
    </submittedName>
</protein>
<dbReference type="Proteomes" id="UP001060085">
    <property type="component" value="Linkage Group LG02"/>
</dbReference>
<comment type="caution">
    <text evidence="1">The sequence shown here is derived from an EMBL/GenBank/DDBJ whole genome shotgun (WGS) entry which is preliminary data.</text>
</comment>
<reference evidence="2" key="1">
    <citation type="journal article" date="2023" name="Nat. Plants">
        <title>Single-cell RNA sequencing provides a high-resolution roadmap for understanding the multicellular compartmentation of specialized metabolism.</title>
        <authorList>
            <person name="Sun S."/>
            <person name="Shen X."/>
            <person name="Li Y."/>
            <person name="Li Y."/>
            <person name="Wang S."/>
            <person name="Li R."/>
            <person name="Zhang H."/>
            <person name="Shen G."/>
            <person name="Guo B."/>
            <person name="Wei J."/>
            <person name="Xu J."/>
            <person name="St-Pierre B."/>
            <person name="Chen S."/>
            <person name="Sun C."/>
        </authorList>
    </citation>
    <scope>NUCLEOTIDE SEQUENCE [LARGE SCALE GENOMIC DNA]</scope>
</reference>
<proteinExistence type="predicted"/>
<evidence type="ECO:0000313" key="1">
    <source>
        <dbReference type="EMBL" id="KAI5676396.1"/>
    </source>
</evidence>
<keyword evidence="2" id="KW-1185">Reference proteome</keyword>
<sequence length="208" mass="23188">MPSTSISTPRKNRERIKEFESKPIMAEKKVSQHTLGLHNAFDLLSELGCLELAVFPDKYNESLVTKFYANLIADIDDPNSPVVGQVYVRGQVTIISPANIADFLSCPHYASLEGSRLERDFELSAVAKILLWELDQKKNRQVTLPSLCLISDFILGYKDLSLPSDSLVRELDVMVMPKLIGLGIAPPSSTHLVPRATRPTRNKIGKKK</sequence>
<organism evidence="1 2">
    <name type="scientific">Catharanthus roseus</name>
    <name type="common">Madagascar periwinkle</name>
    <name type="synonym">Vinca rosea</name>
    <dbReference type="NCBI Taxonomy" id="4058"/>
    <lineage>
        <taxon>Eukaryota</taxon>
        <taxon>Viridiplantae</taxon>
        <taxon>Streptophyta</taxon>
        <taxon>Embryophyta</taxon>
        <taxon>Tracheophyta</taxon>
        <taxon>Spermatophyta</taxon>
        <taxon>Magnoliopsida</taxon>
        <taxon>eudicotyledons</taxon>
        <taxon>Gunneridae</taxon>
        <taxon>Pentapetalae</taxon>
        <taxon>asterids</taxon>
        <taxon>lamiids</taxon>
        <taxon>Gentianales</taxon>
        <taxon>Apocynaceae</taxon>
        <taxon>Rauvolfioideae</taxon>
        <taxon>Vinceae</taxon>
        <taxon>Catharanthinae</taxon>
        <taxon>Catharanthus</taxon>
    </lineage>
</organism>
<name>A0ACC0BUQ4_CATRO</name>
<dbReference type="EMBL" id="CM044702">
    <property type="protein sequence ID" value="KAI5676396.1"/>
    <property type="molecule type" value="Genomic_DNA"/>
</dbReference>
<evidence type="ECO:0000313" key="2">
    <source>
        <dbReference type="Proteomes" id="UP001060085"/>
    </source>
</evidence>